<protein>
    <submittedName>
        <fullName evidence="3">NAD(P)-dependent dehydrogenase, short-chain alcohol dehydrogenase family</fullName>
    </submittedName>
</protein>
<dbReference type="STRING" id="92487.SAMN02745130_02872"/>
<evidence type="ECO:0000313" key="4">
    <source>
        <dbReference type="Proteomes" id="UP000190460"/>
    </source>
</evidence>
<feature type="domain" description="Ketoreductase" evidence="2">
    <location>
        <begin position="18"/>
        <end position="203"/>
    </location>
</feature>
<dbReference type="EMBL" id="FUYB01000016">
    <property type="protein sequence ID" value="SKA87784.1"/>
    <property type="molecule type" value="Genomic_DNA"/>
</dbReference>
<dbReference type="Gene3D" id="3.40.50.720">
    <property type="entry name" value="NAD(P)-binding Rossmann-like Domain"/>
    <property type="match status" value="1"/>
</dbReference>
<dbReference type="AlphaFoldDB" id="A0A1T4XDZ6"/>
<dbReference type="PRINTS" id="PR00081">
    <property type="entry name" value="GDHRDH"/>
</dbReference>
<comment type="similarity">
    <text evidence="1">Belongs to the short-chain dehydrogenases/reductases (SDR) family.</text>
</comment>
<dbReference type="InterPro" id="IPR057326">
    <property type="entry name" value="KR_dom"/>
</dbReference>
<dbReference type="RefSeq" id="WP_078923328.1">
    <property type="nucleotide sequence ID" value="NZ_FUYB01000016.1"/>
</dbReference>
<dbReference type="InterPro" id="IPR002347">
    <property type="entry name" value="SDR_fam"/>
</dbReference>
<dbReference type="Proteomes" id="UP000190460">
    <property type="component" value="Unassembled WGS sequence"/>
</dbReference>
<reference evidence="3 4" key="1">
    <citation type="submission" date="2017-02" db="EMBL/GenBank/DDBJ databases">
        <authorList>
            <person name="Peterson S.W."/>
        </authorList>
    </citation>
    <scope>NUCLEOTIDE SEQUENCE [LARGE SCALE GENOMIC DNA]</scope>
    <source>
        <strain evidence="3 4">ATCC 49788</strain>
    </source>
</reference>
<name>A0A1T4XDZ6_9GAMM</name>
<dbReference type="Pfam" id="PF13561">
    <property type="entry name" value="adh_short_C2"/>
    <property type="match status" value="1"/>
</dbReference>
<dbReference type="PRINTS" id="PR00080">
    <property type="entry name" value="SDRFAMILY"/>
</dbReference>
<dbReference type="FunFam" id="3.40.50.720:FF:000084">
    <property type="entry name" value="Short-chain dehydrogenase reductase"/>
    <property type="match status" value="1"/>
</dbReference>
<gene>
    <name evidence="3" type="ORF">SAMN02745130_02872</name>
</gene>
<keyword evidence="4" id="KW-1185">Reference proteome</keyword>
<dbReference type="NCBIfam" id="NF004847">
    <property type="entry name" value="PRK06198.1"/>
    <property type="match status" value="1"/>
</dbReference>
<evidence type="ECO:0000259" key="2">
    <source>
        <dbReference type="SMART" id="SM00822"/>
    </source>
</evidence>
<dbReference type="SMART" id="SM00822">
    <property type="entry name" value="PKS_KR"/>
    <property type="match status" value="1"/>
</dbReference>
<dbReference type="OrthoDB" id="9809287at2"/>
<dbReference type="PANTHER" id="PTHR43975">
    <property type="entry name" value="ZGC:101858"/>
    <property type="match status" value="1"/>
</dbReference>
<accession>A0A1T4XDZ6</accession>
<sequence length="285" mass="30517">MAINTEYGADFSRQLVGKNFLITGGTQGLGETTARLFIERGAAGIALIGRNAERGHALAKALTTAQCKVVFVPADLTQREQAIQCVRDTIQAFGQLQGVVHCAGCTDRGSILNTDPATYTRLFAVNAEAPFFIMQTAARHMVEHNIEGTIVNVCTMSSHGGQSFLTAYSASKAALVAMTKNVAFSLMRNKIRANVLNIGWMDSPGEHAIQSKFHHAPADWLDAVEAREPNGRLIKPEEVARAAAFLASAESGLMTGAVIDFDQGVLGCGDGRTPQPDKAMNWPEV</sequence>
<evidence type="ECO:0000313" key="3">
    <source>
        <dbReference type="EMBL" id="SKA87784.1"/>
    </source>
</evidence>
<organism evidence="3 4">
    <name type="scientific">Thiothrix eikelboomii</name>
    <dbReference type="NCBI Taxonomy" id="92487"/>
    <lineage>
        <taxon>Bacteria</taxon>
        <taxon>Pseudomonadati</taxon>
        <taxon>Pseudomonadota</taxon>
        <taxon>Gammaproteobacteria</taxon>
        <taxon>Thiotrichales</taxon>
        <taxon>Thiotrichaceae</taxon>
        <taxon>Thiothrix</taxon>
    </lineage>
</organism>
<dbReference type="SUPFAM" id="SSF51735">
    <property type="entry name" value="NAD(P)-binding Rossmann-fold domains"/>
    <property type="match status" value="1"/>
</dbReference>
<dbReference type="PANTHER" id="PTHR43975:SF2">
    <property type="entry name" value="EG:BACR7A4.14 PROTEIN-RELATED"/>
    <property type="match status" value="1"/>
</dbReference>
<evidence type="ECO:0000256" key="1">
    <source>
        <dbReference type="ARBA" id="ARBA00006484"/>
    </source>
</evidence>
<dbReference type="CDD" id="cd05233">
    <property type="entry name" value="SDR_c"/>
    <property type="match status" value="1"/>
</dbReference>
<proteinExistence type="inferred from homology"/>
<dbReference type="InterPro" id="IPR036291">
    <property type="entry name" value="NAD(P)-bd_dom_sf"/>
</dbReference>